<feature type="transmembrane region" description="Helical" evidence="1">
    <location>
        <begin position="20"/>
        <end position="39"/>
    </location>
</feature>
<keyword evidence="1" id="KW-0472">Membrane</keyword>
<evidence type="ECO:0000313" key="2">
    <source>
        <dbReference type="EMBL" id="MDQ1121452.1"/>
    </source>
</evidence>
<evidence type="ECO:0000313" key="3">
    <source>
        <dbReference type="Proteomes" id="UP001226691"/>
    </source>
</evidence>
<name>A0ABU0TP52_MICTR</name>
<keyword evidence="3" id="KW-1185">Reference proteome</keyword>
<keyword evidence="1" id="KW-1133">Transmembrane helix</keyword>
<evidence type="ECO:0008006" key="4">
    <source>
        <dbReference type="Google" id="ProtNLM"/>
    </source>
</evidence>
<dbReference type="RefSeq" id="WP_307478609.1">
    <property type="nucleotide sequence ID" value="NZ_JAUTBF010000001.1"/>
</dbReference>
<proteinExistence type="predicted"/>
<keyword evidence="1" id="KW-0812">Transmembrane</keyword>
<feature type="transmembrane region" description="Helical" evidence="1">
    <location>
        <begin position="45"/>
        <end position="65"/>
    </location>
</feature>
<feature type="transmembrane region" description="Helical" evidence="1">
    <location>
        <begin position="368"/>
        <end position="388"/>
    </location>
</feature>
<dbReference type="EMBL" id="JAUTBF010000001">
    <property type="protein sequence ID" value="MDQ1121452.1"/>
    <property type="molecule type" value="Genomic_DNA"/>
</dbReference>
<feature type="transmembrane region" description="Helical" evidence="1">
    <location>
        <begin position="101"/>
        <end position="116"/>
    </location>
</feature>
<evidence type="ECO:0000256" key="1">
    <source>
        <dbReference type="SAM" id="Phobius"/>
    </source>
</evidence>
<protein>
    <recommendedName>
        <fullName evidence="4">O-antigen ligase-like membrane protein</fullName>
    </recommendedName>
</protein>
<sequence>MGASKSTGVVRDRDVVPRPIRFLLIALLGVGGLISAPFLGRGGPLPMTTLLDVWILLLAVWMFCATRIRTSGVLLLIFAYAITRIFPAVVDGSPLEDFLQAYRWVWYLAVVALAVGKKWPRIVSLVNVTWFLIGLAILKGIATRVLLGATVRPGLLLENNFEIPLFAGLVAVLYRHLGRYRVFSVLAVGLLTVVSGSRSGIIAFVILAVYAVTQNKRANLFVRYLAYMSIPAAGGAAYFLFAERFESEGQIDRLNFFAVFLREVDDWSPLQWIFGTTPITPLSSSACNRLSYFVNLFSSEGDGSCYSVILHSFLMRVVFDAGIVGLVLSFGLLWYLMRRAQVQTALTLTLIAVAVANSASVSGPNNPYVLLPIVFAILLSHLPQAPWLTELTADEQRRDRRRLATQRPLTPTP</sequence>
<feature type="transmembrane region" description="Helical" evidence="1">
    <location>
        <begin position="344"/>
        <end position="362"/>
    </location>
</feature>
<reference evidence="2 3" key="1">
    <citation type="submission" date="2023-07" db="EMBL/GenBank/DDBJ databases">
        <title>Functional and genomic diversity of the sorghum phyllosphere microbiome.</title>
        <authorList>
            <person name="Shade A."/>
        </authorList>
    </citation>
    <scope>NUCLEOTIDE SEQUENCE [LARGE SCALE GENOMIC DNA]</scope>
    <source>
        <strain evidence="2 3">SORGH_AS_1207</strain>
    </source>
</reference>
<accession>A0ABU0TP52</accession>
<gene>
    <name evidence="2" type="ORF">QE412_000025</name>
</gene>
<feature type="transmembrane region" description="Helical" evidence="1">
    <location>
        <begin position="72"/>
        <end position="89"/>
    </location>
</feature>
<feature type="transmembrane region" description="Helical" evidence="1">
    <location>
        <begin position="313"/>
        <end position="337"/>
    </location>
</feature>
<feature type="transmembrane region" description="Helical" evidence="1">
    <location>
        <begin position="224"/>
        <end position="241"/>
    </location>
</feature>
<dbReference type="Proteomes" id="UP001226691">
    <property type="component" value="Unassembled WGS sequence"/>
</dbReference>
<feature type="transmembrane region" description="Helical" evidence="1">
    <location>
        <begin position="182"/>
        <end position="212"/>
    </location>
</feature>
<feature type="transmembrane region" description="Helical" evidence="1">
    <location>
        <begin position="128"/>
        <end position="147"/>
    </location>
</feature>
<comment type="caution">
    <text evidence="2">The sequence shown here is derived from an EMBL/GenBank/DDBJ whole genome shotgun (WGS) entry which is preliminary data.</text>
</comment>
<organism evidence="2 3">
    <name type="scientific">Microbacterium trichothecenolyticum</name>
    <name type="common">Aureobacterium trichothecenolyticum</name>
    <dbReference type="NCBI Taxonomy" id="69370"/>
    <lineage>
        <taxon>Bacteria</taxon>
        <taxon>Bacillati</taxon>
        <taxon>Actinomycetota</taxon>
        <taxon>Actinomycetes</taxon>
        <taxon>Micrococcales</taxon>
        <taxon>Microbacteriaceae</taxon>
        <taxon>Microbacterium</taxon>
    </lineage>
</organism>